<evidence type="ECO:0000256" key="1">
    <source>
        <dbReference type="SAM" id="MobiDB-lite"/>
    </source>
</evidence>
<dbReference type="AlphaFoldDB" id="A0A3B0XTC4"/>
<organism evidence="2">
    <name type="scientific">hydrothermal vent metagenome</name>
    <dbReference type="NCBI Taxonomy" id="652676"/>
    <lineage>
        <taxon>unclassified sequences</taxon>
        <taxon>metagenomes</taxon>
        <taxon>ecological metagenomes</taxon>
    </lineage>
</organism>
<accession>A0A3B0XTC4</accession>
<evidence type="ECO:0000313" key="2">
    <source>
        <dbReference type="EMBL" id="VAW66452.1"/>
    </source>
</evidence>
<proteinExistence type="predicted"/>
<reference evidence="2" key="1">
    <citation type="submission" date="2018-06" db="EMBL/GenBank/DDBJ databases">
        <authorList>
            <person name="Zhirakovskaya E."/>
        </authorList>
    </citation>
    <scope>NUCLEOTIDE SEQUENCE</scope>
</reference>
<protein>
    <submittedName>
        <fullName evidence="2">Uncharacterized protein</fullName>
    </submittedName>
</protein>
<dbReference type="EMBL" id="UOFG01000274">
    <property type="protein sequence ID" value="VAW66452.1"/>
    <property type="molecule type" value="Genomic_DNA"/>
</dbReference>
<gene>
    <name evidence="2" type="ORF">MNBD_GAMMA11-3471</name>
</gene>
<feature type="compositionally biased region" description="Polar residues" evidence="1">
    <location>
        <begin position="332"/>
        <end position="355"/>
    </location>
</feature>
<feature type="region of interest" description="Disordered" evidence="1">
    <location>
        <begin position="332"/>
        <end position="359"/>
    </location>
</feature>
<name>A0A3B0XTC4_9ZZZZ</name>
<sequence length="565" mass="61198">MPITDIKNIRVFPPLAIARLGSSPEPMDNYDLQLPDDTTGFRKLVPAPSLQVNNGAISGVITPASVQFRDNNNRIKPVSPFLEVWAILEIDGVEDNEFELLTKEHLSDLGLSPSDLSWRTQAGNLKAFRRTGDINDKILADTGAFSNHQSQTLTGQCQNFKAGKSIPFGSVHYIEPNDNFPEIRLRFVPATGGVFGPDANDPNTRDDVYDRSVGGWDDHVDGAPGTPLSTAPGGIYRSDQRGISNAYLDDACDGIIEVSLTVNGSTLTSFCRISSGPPDFAPDSYPLRSVTDELEQMALGPNVTGSVTPSESSEILRRALETVRLMNTDVMNGNQNVGDVPGNRNNMAGQDTGRGTPQDRAFEPLFDPALTDATTVRGFHSAILTQLENNTPPTFLDHLRQYDEVGDLSNEGRRKMPGMMRGSDGNHLALTRRQRDKIRVASTSVPAPTPAPAAQTPEQDMSTLISHFQSRAVLHTGIDNNGKPLSNLFADAGAMMDYLHSARAKGSLSGAQHGHSLVIAGNPDASAFVQLIRRADHPMSGPFSREVPNTGLTGIQIVERWIRSL</sequence>